<dbReference type="AlphaFoldDB" id="K6FGW7"/>
<dbReference type="EMBL" id="ALAO01000333">
    <property type="protein sequence ID" value="EKO37857.1"/>
    <property type="molecule type" value="Genomic_DNA"/>
</dbReference>
<dbReference type="InterPro" id="IPR011033">
    <property type="entry name" value="PRC_barrel-like_sf"/>
</dbReference>
<protein>
    <submittedName>
        <fullName evidence="3">PRC-barrel protein</fullName>
    </submittedName>
</protein>
<accession>K6FGW7</accession>
<sequence length="133" mass="14058">MSVASKTFIIALTLSLILTAASALAQAPPVVGTIGITSEEVKTLAKGWSIKKDILNKDVYNDANEKVGVVEDIVVTPDKALSYAIVGTGGFLGMAKHDVVIPINQLKMKSGRINLPGATKESVKAMPEFKYAD</sequence>
<organism evidence="3 4">
    <name type="scientific">Solidesulfovibrio magneticus str. Maddingley MBC34</name>
    <dbReference type="NCBI Taxonomy" id="1206767"/>
    <lineage>
        <taxon>Bacteria</taxon>
        <taxon>Pseudomonadati</taxon>
        <taxon>Thermodesulfobacteriota</taxon>
        <taxon>Desulfovibrionia</taxon>
        <taxon>Desulfovibrionales</taxon>
        <taxon>Desulfovibrionaceae</taxon>
        <taxon>Solidesulfovibrio</taxon>
    </lineage>
</organism>
<evidence type="ECO:0000256" key="1">
    <source>
        <dbReference type="SAM" id="SignalP"/>
    </source>
</evidence>
<evidence type="ECO:0000313" key="3">
    <source>
        <dbReference type="EMBL" id="EKO37857.1"/>
    </source>
</evidence>
<gene>
    <name evidence="3" type="ORF">B193_3463</name>
</gene>
<dbReference type="PANTHER" id="PTHR36505:SF1">
    <property type="entry name" value="BLR1072 PROTEIN"/>
    <property type="match status" value="1"/>
</dbReference>
<feature type="signal peptide" evidence="1">
    <location>
        <begin position="1"/>
        <end position="25"/>
    </location>
</feature>
<dbReference type="Gene3D" id="2.30.30.240">
    <property type="entry name" value="PRC-barrel domain"/>
    <property type="match status" value="1"/>
</dbReference>
<dbReference type="Pfam" id="PF05239">
    <property type="entry name" value="PRC"/>
    <property type="match status" value="1"/>
</dbReference>
<dbReference type="Proteomes" id="UP000006272">
    <property type="component" value="Unassembled WGS sequence"/>
</dbReference>
<proteinExistence type="predicted"/>
<evidence type="ECO:0000259" key="2">
    <source>
        <dbReference type="Pfam" id="PF05239"/>
    </source>
</evidence>
<evidence type="ECO:0000313" key="4">
    <source>
        <dbReference type="Proteomes" id="UP000006272"/>
    </source>
</evidence>
<keyword evidence="1" id="KW-0732">Signal</keyword>
<dbReference type="InterPro" id="IPR027275">
    <property type="entry name" value="PRC-brl_dom"/>
</dbReference>
<comment type="caution">
    <text evidence="3">The sequence shown here is derived from an EMBL/GenBank/DDBJ whole genome shotgun (WGS) entry which is preliminary data.</text>
</comment>
<dbReference type="PATRIC" id="fig|1206767.3.peg.3389"/>
<feature type="chain" id="PRO_5003891216" evidence="1">
    <location>
        <begin position="26"/>
        <end position="133"/>
    </location>
</feature>
<name>K6FGW7_9BACT</name>
<reference evidence="3 4" key="1">
    <citation type="submission" date="2012-07" db="EMBL/GenBank/DDBJ databases">
        <title>Draft genome sequence of Desulfovibrio magneticus str. Maddingley MBC34 obtained from a metagenomic sequence of a methanogenic enrichment isolated from coal-seam formation water in Victoria, Australia.</title>
        <authorList>
            <person name="Greenfield P."/>
            <person name="Hendry P."/>
            <person name="Li D."/>
            <person name="Rosewarne C.P."/>
            <person name="Tran-Dinh N."/>
            <person name="Elbourne L.D.H."/>
            <person name="Paulsen I.T."/>
            <person name="Midgley D.J."/>
        </authorList>
    </citation>
    <scope>NUCLEOTIDE SEQUENCE [LARGE SCALE GENOMIC DNA]</scope>
    <source>
        <strain evidence="4">Maddingley MBC34</strain>
    </source>
</reference>
<dbReference type="PANTHER" id="PTHR36505">
    <property type="entry name" value="BLR1072 PROTEIN"/>
    <property type="match status" value="1"/>
</dbReference>
<dbReference type="SUPFAM" id="SSF50346">
    <property type="entry name" value="PRC-barrel domain"/>
    <property type="match status" value="1"/>
</dbReference>
<feature type="domain" description="PRC-barrel" evidence="2">
    <location>
        <begin position="53"/>
        <end position="115"/>
    </location>
</feature>